<proteinExistence type="predicted"/>
<reference evidence="3" key="1">
    <citation type="journal article" date="2009" name="Science">
        <title>The B73 maize genome: complexity, diversity, and dynamics.</title>
        <authorList>
            <person name="Schnable P.S."/>
            <person name="Ware D."/>
            <person name="Fulton R.S."/>
            <person name="Stein J.C."/>
            <person name="Wei F."/>
            <person name="Pasternak S."/>
            <person name="Liang C."/>
            <person name="Zhang J."/>
            <person name="Fulton L."/>
            <person name="Graves T.A."/>
            <person name="Minx P."/>
            <person name="Reily A.D."/>
            <person name="Courtney L."/>
            <person name="Kruchowski S.S."/>
            <person name="Tomlinson C."/>
            <person name="Strong C."/>
            <person name="Delehaunty K."/>
            <person name="Fronick C."/>
            <person name="Courtney B."/>
            <person name="Rock S.M."/>
            <person name="Belter E."/>
            <person name="Du F."/>
            <person name="Kim K."/>
            <person name="Abbott R.M."/>
            <person name="Cotton M."/>
            <person name="Levy A."/>
            <person name="Marchetto P."/>
            <person name="Ochoa K."/>
            <person name="Jackson S.M."/>
            <person name="Gillam B."/>
            <person name="Chen W."/>
            <person name="Yan L."/>
            <person name="Higginbotham J."/>
            <person name="Cardenas M."/>
            <person name="Waligorski J."/>
            <person name="Applebaum E."/>
            <person name="Phelps L."/>
            <person name="Falcone J."/>
            <person name="Kanchi K."/>
            <person name="Thane T."/>
            <person name="Scimone A."/>
            <person name="Thane N."/>
            <person name="Henke J."/>
            <person name="Wang T."/>
            <person name="Ruppert J."/>
            <person name="Shah N."/>
            <person name="Rotter K."/>
            <person name="Hodges J."/>
            <person name="Ingenthron E."/>
            <person name="Cordes M."/>
            <person name="Kohlberg S."/>
            <person name="Sgro J."/>
            <person name="Delgado B."/>
            <person name="Mead K."/>
            <person name="Chinwalla A."/>
            <person name="Leonard S."/>
            <person name="Crouse K."/>
            <person name="Collura K."/>
            <person name="Kudrna D."/>
            <person name="Currie J."/>
            <person name="He R."/>
            <person name="Angelova A."/>
            <person name="Rajasekar S."/>
            <person name="Mueller T."/>
            <person name="Lomeli R."/>
            <person name="Scara G."/>
            <person name="Ko A."/>
            <person name="Delaney K."/>
            <person name="Wissotski M."/>
            <person name="Lopez G."/>
            <person name="Campos D."/>
            <person name="Braidotti M."/>
            <person name="Ashley E."/>
            <person name="Golser W."/>
            <person name="Kim H."/>
            <person name="Lee S."/>
            <person name="Lin J."/>
            <person name="Dujmic Z."/>
            <person name="Kim W."/>
            <person name="Talag J."/>
            <person name="Zuccolo A."/>
            <person name="Fan C."/>
            <person name="Sebastian A."/>
            <person name="Kramer M."/>
            <person name="Spiegel L."/>
            <person name="Nascimento L."/>
            <person name="Zutavern T."/>
            <person name="Miller B."/>
            <person name="Ambroise C."/>
            <person name="Muller S."/>
            <person name="Spooner W."/>
            <person name="Narechania A."/>
            <person name="Ren L."/>
            <person name="Wei S."/>
            <person name="Kumari S."/>
            <person name="Faga B."/>
            <person name="Levy M.J."/>
            <person name="McMahan L."/>
            <person name="Van Buren P."/>
            <person name="Vaughn M.W."/>
            <person name="Ying K."/>
            <person name="Yeh C.-T."/>
            <person name="Emrich S.J."/>
            <person name="Jia Y."/>
            <person name="Kalyanaraman A."/>
            <person name="Hsia A.-P."/>
            <person name="Barbazuk W.B."/>
            <person name="Baucom R.S."/>
            <person name="Brutnell T.P."/>
            <person name="Carpita N.C."/>
            <person name="Chaparro C."/>
            <person name="Chia J.-M."/>
            <person name="Deragon J.-M."/>
            <person name="Estill J.C."/>
            <person name="Fu Y."/>
            <person name="Jeddeloh J.A."/>
            <person name="Han Y."/>
            <person name="Lee H."/>
            <person name="Li P."/>
            <person name="Lisch D.R."/>
            <person name="Liu S."/>
            <person name="Liu Z."/>
            <person name="Nagel D.H."/>
            <person name="McCann M.C."/>
            <person name="SanMiguel P."/>
            <person name="Myers A.M."/>
            <person name="Nettleton D."/>
            <person name="Nguyen J."/>
            <person name="Penning B.W."/>
            <person name="Ponnala L."/>
            <person name="Schneider K.L."/>
            <person name="Schwartz D.C."/>
            <person name="Sharma A."/>
            <person name="Soderlund C."/>
            <person name="Springer N.M."/>
            <person name="Sun Q."/>
            <person name="Wang H."/>
            <person name="Waterman M."/>
            <person name="Westerman R."/>
            <person name="Wolfgruber T.K."/>
            <person name="Yang L."/>
            <person name="Yu Y."/>
            <person name="Zhang L."/>
            <person name="Zhou S."/>
            <person name="Zhu Q."/>
            <person name="Bennetzen J.L."/>
            <person name="Dawe R.K."/>
            <person name="Jiang J."/>
            <person name="Jiang N."/>
            <person name="Presting G.G."/>
            <person name="Wessler S.R."/>
            <person name="Aluru S."/>
            <person name="Martienssen R.A."/>
            <person name="Clifton S.W."/>
            <person name="McCombie W.R."/>
            <person name="Wing R.A."/>
            <person name="Wilson R.K."/>
        </authorList>
    </citation>
    <scope>NUCLEOTIDE SEQUENCE [LARGE SCALE GENOMIC DNA]</scope>
    <source>
        <strain evidence="3">cv. B73</strain>
    </source>
</reference>
<evidence type="ECO:0000313" key="2">
    <source>
        <dbReference type="EnsemblPlants" id="Zm00001eb285320_P001"/>
    </source>
</evidence>
<dbReference type="AlphaFoldDB" id="A0A804Q1N6"/>
<protein>
    <submittedName>
        <fullName evidence="2">Uncharacterized protein</fullName>
    </submittedName>
</protein>
<evidence type="ECO:0000256" key="1">
    <source>
        <dbReference type="SAM" id="MobiDB-lite"/>
    </source>
</evidence>
<reference evidence="2" key="3">
    <citation type="submission" date="2021-05" db="UniProtKB">
        <authorList>
            <consortium name="EnsemblPlants"/>
        </authorList>
    </citation>
    <scope>IDENTIFICATION</scope>
    <source>
        <strain evidence="2">cv. B73</strain>
    </source>
</reference>
<keyword evidence="3" id="KW-1185">Reference proteome</keyword>
<dbReference type="InParanoid" id="A0A804Q1N6"/>
<name>A0A804Q1N6_MAIZE</name>
<feature type="compositionally biased region" description="Basic and acidic residues" evidence="1">
    <location>
        <begin position="49"/>
        <end position="69"/>
    </location>
</feature>
<feature type="compositionally biased region" description="Basic and acidic residues" evidence="1">
    <location>
        <begin position="77"/>
        <end position="94"/>
    </location>
</feature>
<feature type="region of interest" description="Disordered" evidence="1">
    <location>
        <begin position="49"/>
        <end position="94"/>
    </location>
</feature>
<sequence>MAGADGVEARLPVLLVHDLVARVVDGAGGGHDGGLDRGGGPVRVHLLDEGRDAGDMRRRHGRAGDDVEAARLGGPDGHLRRPRGEYVEPRRHDV</sequence>
<dbReference type="Gramene" id="Zm00001eb285320_T001">
    <property type="protein sequence ID" value="Zm00001eb285320_P001"/>
    <property type="gene ID" value="Zm00001eb285320"/>
</dbReference>
<evidence type="ECO:0000313" key="3">
    <source>
        <dbReference type="Proteomes" id="UP000007305"/>
    </source>
</evidence>
<dbReference type="EnsemblPlants" id="Zm00001eb285320_T001">
    <property type="protein sequence ID" value="Zm00001eb285320_P001"/>
    <property type="gene ID" value="Zm00001eb285320"/>
</dbReference>
<reference evidence="2" key="2">
    <citation type="submission" date="2019-07" db="EMBL/GenBank/DDBJ databases">
        <authorList>
            <person name="Seetharam A."/>
            <person name="Woodhouse M."/>
            <person name="Cannon E."/>
        </authorList>
    </citation>
    <scope>NUCLEOTIDE SEQUENCE [LARGE SCALE GENOMIC DNA]</scope>
    <source>
        <strain evidence="2">cv. B73</strain>
    </source>
</reference>
<dbReference type="Proteomes" id="UP000007305">
    <property type="component" value="Chromosome 6"/>
</dbReference>
<accession>A0A804Q1N6</accession>
<organism evidence="2 3">
    <name type="scientific">Zea mays</name>
    <name type="common">Maize</name>
    <dbReference type="NCBI Taxonomy" id="4577"/>
    <lineage>
        <taxon>Eukaryota</taxon>
        <taxon>Viridiplantae</taxon>
        <taxon>Streptophyta</taxon>
        <taxon>Embryophyta</taxon>
        <taxon>Tracheophyta</taxon>
        <taxon>Spermatophyta</taxon>
        <taxon>Magnoliopsida</taxon>
        <taxon>Liliopsida</taxon>
        <taxon>Poales</taxon>
        <taxon>Poaceae</taxon>
        <taxon>PACMAD clade</taxon>
        <taxon>Panicoideae</taxon>
        <taxon>Andropogonodae</taxon>
        <taxon>Andropogoneae</taxon>
        <taxon>Tripsacinae</taxon>
        <taxon>Zea</taxon>
    </lineage>
</organism>